<accession>A0A235BWK8</accession>
<dbReference type="InterPro" id="IPR028994">
    <property type="entry name" value="Integrin_alpha_N"/>
</dbReference>
<dbReference type="InterPro" id="IPR026444">
    <property type="entry name" value="Secre_tail"/>
</dbReference>
<reference evidence="3 4" key="1">
    <citation type="submission" date="2017-07" db="EMBL/GenBank/DDBJ databases">
        <title>Recovery of genomes from metagenomes via a dereplication, aggregation, and scoring strategy.</title>
        <authorList>
            <person name="Sieber C.M."/>
            <person name="Probst A.J."/>
            <person name="Sharrar A."/>
            <person name="Thomas B.C."/>
            <person name="Hess M."/>
            <person name="Tringe S.G."/>
            <person name="Banfield J.F."/>
        </authorList>
    </citation>
    <scope>NUCLEOTIDE SEQUENCE [LARGE SCALE GENOMIC DNA]</scope>
    <source>
        <strain evidence="3">JGI_Cruoil_03_51_56</strain>
    </source>
</reference>
<keyword evidence="2" id="KW-0812">Transmembrane</keyword>
<dbReference type="Proteomes" id="UP000215559">
    <property type="component" value="Unassembled WGS sequence"/>
</dbReference>
<proteinExistence type="predicted"/>
<dbReference type="AlphaFoldDB" id="A0A235BWK8"/>
<dbReference type="NCBIfam" id="TIGR04183">
    <property type="entry name" value="Por_Secre_tail"/>
    <property type="match status" value="1"/>
</dbReference>
<evidence type="ECO:0000256" key="1">
    <source>
        <dbReference type="ARBA" id="ARBA00022729"/>
    </source>
</evidence>
<sequence length="618" mass="66583">MRRYGPYLSCRVRHSLEVSLNYRVLFVMFAASTIAFGNLSYVECSNGFQSNPVLEGGRTELEFADINNDGNVDILSIGDHGSPHVNTEEHGVMVWFGDGAGNWSVFQYGDFGYGGIAVGDVNNDSNWDVGYGMHHAYSSNDLGDQLLEVALGDGTGQMWTPWDDSLMPGGSCWGMFATDFGDIDNDGLLDVASVSFGSGVGLRVYRNLGNGSWGQTFATPGSTNSNMECYLRDVNRDGNLDAIAALGLGSVWLGDGTGGFVPANTGLPTSHSGLAGISPGDADNDGGCDVSFANSDGGVEVYVWNNQVQSWEEFSGSLPDTGDFNATELCDMDADGFMDVCAIGGGLLKVWTGDGTGNWTEATTISTSASGYYEAFRTGGDIDHNGFPDLAFVAKEGTWSSYRNVAHAFRETSPAESLNIFPVFPRGGERFVGGSVQFIDWWSEAPNAESTWVRLELSTQGQTGPWQLFADSLRNSGRYQWLVPRGTVSADCFIRYTVSGPSSAVSIVTPRAFIIGEPTGLCEERVPGFQGSMGPVGFMSVVPNPARDQVVVEFGPLVTGPGRLVLYDAIGRQVRTWHWQSKGRRAMALGLEYLAAGPYFLRLETNKGTEVRRLVKEK</sequence>
<organism evidence="3 4">
    <name type="scientific">candidate division WOR-3 bacterium JGI_Cruoil_03_51_56</name>
    <dbReference type="NCBI Taxonomy" id="1973747"/>
    <lineage>
        <taxon>Bacteria</taxon>
        <taxon>Bacteria division WOR-3</taxon>
    </lineage>
</organism>
<dbReference type="Pfam" id="PF13517">
    <property type="entry name" value="FG-GAP_3"/>
    <property type="match status" value="2"/>
</dbReference>
<name>A0A235BWK8_UNCW3</name>
<keyword evidence="1" id="KW-0732">Signal</keyword>
<dbReference type="EMBL" id="NOZP01000037">
    <property type="protein sequence ID" value="OYD16753.1"/>
    <property type="molecule type" value="Genomic_DNA"/>
</dbReference>
<keyword evidence="2" id="KW-0472">Membrane</keyword>
<evidence type="ECO:0000313" key="3">
    <source>
        <dbReference type="EMBL" id="OYD16753.1"/>
    </source>
</evidence>
<dbReference type="InterPro" id="IPR013517">
    <property type="entry name" value="FG-GAP"/>
</dbReference>
<dbReference type="PANTHER" id="PTHR44103">
    <property type="entry name" value="PROPROTEIN CONVERTASE P"/>
    <property type="match status" value="1"/>
</dbReference>
<dbReference type="SUPFAM" id="SSF69318">
    <property type="entry name" value="Integrin alpha N-terminal domain"/>
    <property type="match status" value="2"/>
</dbReference>
<protein>
    <recommendedName>
        <fullName evidence="5">Secretion system C-terminal sorting domain-containing protein</fullName>
    </recommendedName>
</protein>
<evidence type="ECO:0000256" key="2">
    <source>
        <dbReference type="SAM" id="Phobius"/>
    </source>
</evidence>
<feature type="transmembrane region" description="Helical" evidence="2">
    <location>
        <begin position="20"/>
        <end position="41"/>
    </location>
</feature>
<dbReference type="PANTHER" id="PTHR44103:SF1">
    <property type="entry name" value="PROPROTEIN CONVERTASE P"/>
    <property type="match status" value="1"/>
</dbReference>
<keyword evidence="2" id="KW-1133">Transmembrane helix</keyword>
<gene>
    <name evidence="3" type="ORF">CH330_01900</name>
</gene>
<comment type="caution">
    <text evidence="3">The sequence shown here is derived from an EMBL/GenBank/DDBJ whole genome shotgun (WGS) entry which is preliminary data.</text>
</comment>
<evidence type="ECO:0008006" key="5">
    <source>
        <dbReference type="Google" id="ProtNLM"/>
    </source>
</evidence>
<evidence type="ECO:0000313" key="4">
    <source>
        <dbReference type="Proteomes" id="UP000215559"/>
    </source>
</evidence>